<dbReference type="AlphaFoldDB" id="A0A955LHF6"/>
<organism evidence="1 2">
    <name type="scientific">candidate division WWE3 bacterium</name>
    <dbReference type="NCBI Taxonomy" id="2053526"/>
    <lineage>
        <taxon>Bacteria</taxon>
        <taxon>Katanobacteria</taxon>
    </lineage>
</organism>
<reference evidence="1" key="1">
    <citation type="submission" date="2020-04" db="EMBL/GenBank/DDBJ databases">
        <authorList>
            <person name="Zhang T."/>
        </authorList>
    </citation>
    <scope>NUCLEOTIDE SEQUENCE</scope>
    <source>
        <strain evidence="1">HKST-UBA01</strain>
    </source>
</reference>
<protein>
    <submittedName>
        <fullName evidence="1">Uncharacterized protein</fullName>
    </submittedName>
</protein>
<reference evidence="1" key="2">
    <citation type="journal article" date="2021" name="Microbiome">
        <title>Successional dynamics and alternative stable states in a saline activated sludge microbial community over 9 years.</title>
        <authorList>
            <person name="Wang Y."/>
            <person name="Ye J."/>
            <person name="Ju F."/>
            <person name="Liu L."/>
            <person name="Boyd J.A."/>
            <person name="Deng Y."/>
            <person name="Parks D.H."/>
            <person name="Jiang X."/>
            <person name="Yin X."/>
            <person name="Woodcroft B.J."/>
            <person name="Tyson G.W."/>
            <person name="Hugenholtz P."/>
            <person name="Polz M.F."/>
            <person name="Zhang T."/>
        </authorList>
    </citation>
    <scope>NUCLEOTIDE SEQUENCE</scope>
    <source>
        <strain evidence="1">HKST-UBA01</strain>
    </source>
</reference>
<gene>
    <name evidence="1" type="ORF">KC571_03685</name>
</gene>
<name>A0A955LHF6_UNCKA</name>
<dbReference type="Proteomes" id="UP000701698">
    <property type="component" value="Unassembled WGS sequence"/>
</dbReference>
<accession>A0A955LHF6</accession>
<evidence type="ECO:0000313" key="2">
    <source>
        <dbReference type="Proteomes" id="UP000701698"/>
    </source>
</evidence>
<sequence>MKQIDKDGIREAVDALKAQEADVVKVEENGVIYFICINNEAFAKIQDLYAELGGQACETDLYPTLAIIVGSDDSHVEEEFNLFEGVETDLADADWLAELAQLDKPQALPKATLPTWVAQLAPVGA</sequence>
<comment type="caution">
    <text evidence="1">The sequence shown here is derived from an EMBL/GenBank/DDBJ whole genome shotgun (WGS) entry which is preliminary data.</text>
</comment>
<evidence type="ECO:0000313" key="1">
    <source>
        <dbReference type="EMBL" id="MCA9390480.1"/>
    </source>
</evidence>
<proteinExistence type="predicted"/>
<dbReference type="EMBL" id="JAGQKX010000106">
    <property type="protein sequence ID" value="MCA9390480.1"/>
    <property type="molecule type" value="Genomic_DNA"/>
</dbReference>